<gene>
    <name evidence="2" type="ORF">HMPREF9021_01691</name>
</gene>
<dbReference type="eggNOG" id="COG1232">
    <property type="taxonomic scope" value="Bacteria"/>
</dbReference>
<protein>
    <submittedName>
        <fullName evidence="2">Squalene-associated FAD-dependent desaturase</fullName>
    </submittedName>
</protein>
<organism evidence="2 3">
    <name type="scientific">Simonsiella muelleri ATCC 29453</name>
    <dbReference type="NCBI Taxonomy" id="641147"/>
    <lineage>
        <taxon>Bacteria</taxon>
        <taxon>Pseudomonadati</taxon>
        <taxon>Pseudomonadota</taxon>
        <taxon>Betaproteobacteria</taxon>
        <taxon>Neisseriales</taxon>
        <taxon>Neisseriaceae</taxon>
        <taxon>Simonsiella</taxon>
    </lineage>
</organism>
<dbReference type="KEGG" id="smur:BWP33_07955"/>
<dbReference type="RefSeq" id="WP_002642101.1">
    <property type="nucleotide sequence ID" value="NZ_CP019448.1"/>
</dbReference>
<dbReference type="NCBIfam" id="TIGR03467">
    <property type="entry name" value="HpnE"/>
    <property type="match status" value="1"/>
</dbReference>
<dbReference type="PRINTS" id="PR00420">
    <property type="entry name" value="RNGMNOXGNASE"/>
</dbReference>
<dbReference type="InterPro" id="IPR017830">
    <property type="entry name" value="SQase_HpnE"/>
</dbReference>
<accession>V9HB92</accession>
<dbReference type="InterPro" id="IPR036188">
    <property type="entry name" value="FAD/NAD-bd_sf"/>
</dbReference>
<comment type="caution">
    <text evidence="2">The sequence shown here is derived from an EMBL/GenBank/DDBJ whole genome shotgun (WGS) entry which is preliminary data.</text>
</comment>
<dbReference type="OrthoDB" id="7849608at2"/>
<dbReference type="EMBL" id="ADCY02000035">
    <property type="protein sequence ID" value="EFG30405.1"/>
    <property type="molecule type" value="Genomic_DNA"/>
</dbReference>
<reference evidence="2 3" key="2">
    <citation type="submission" date="2011-10" db="EMBL/GenBank/DDBJ databases">
        <title>The Genome Sequence of Simonsiella muelleri ATCC 29453.</title>
        <authorList>
            <consortium name="The Broad Institute Genome Sequencing Platform"/>
            <consortium name="The Broad Institute Genome Sequencing Center for Infectious Disease"/>
            <person name="Earl A."/>
            <person name="Ward D."/>
            <person name="Feldgarden M."/>
            <person name="Gevers D."/>
            <person name="Izard J."/>
            <person name="Baranova O.V."/>
            <person name="Blanton J.M."/>
            <person name="Tanner A.C."/>
            <person name="Dewhirst F."/>
            <person name="Young S.K."/>
            <person name="Zeng Q."/>
            <person name="Gargeya S."/>
            <person name="Fitzgerald M."/>
            <person name="Haas B."/>
            <person name="Abouelleil A."/>
            <person name="Alvarado L."/>
            <person name="Arachchi H.M."/>
            <person name="Berlin A."/>
            <person name="Brown A."/>
            <person name="Chapman S.B."/>
            <person name="Chen Z."/>
            <person name="Dunbar C."/>
            <person name="Freedman E."/>
            <person name="Gearin G."/>
            <person name="Goldberg J."/>
            <person name="Griggs A."/>
            <person name="Gujja S."/>
            <person name="Heiman D."/>
            <person name="Howarth C."/>
            <person name="Larson L."/>
            <person name="Lui A."/>
            <person name="MacDonald P.J.P."/>
            <person name="Montmayeur A."/>
            <person name="Murphy C."/>
            <person name="Neiman D."/>
            <person name="Pearson M."/>
            <person name="Priest M."/>
            <person name="Roberts A."/>
            <person name="Saif S."/>
            <person name="Shea T."/>
            <person name="Shenoy N."/>
            <person name="Sisk P."/>
            <person name="Stolte C."/>
            <person name="Sykes S."/>
            <person name="Wortman J."/>
            <person name="Nusbaum C."/>
            <person name="Birren B."/>
        </authorList>
    </citation>
    <scope>NUCLEOTIDE SEQUENCE [LARGE SCALE GENOMIC DNA]</scope>
    <source>
        <strain evidence="2 3">ATCC 29453</strain>
    </source>
</reference>
<dbReference type="InterPro" id="IPR050464">
    <property type="entry name" value="Zeta_carotene_desat/Oxidored"/>
</dbReference>
<proteinExistence type="predicted"/>
<dbReference type="GO" id="GO:0016491">
    <property type="term" value="F:oxidoreductase activity"/>
    <property type="evidence" value="ECO:0007669"/>
    <property type="project" value="InterPro"/>
</dbReference>
<sequence>MKVAVIGAGWAGLAAAVRLAEMGVEVVLFEAGRVAGGRARSLEANGFAMLDNGQHLLIDGYAAVFELLRRIDVDADAVFARTPMRWLMADGWQFQAACLPKPLNVLVGLLRGKNASLSEKWRLLCDLLALSWWQRLGSGDKSVADFLAQRRVSAKWRDEFWQPLVWGSLNTPLESASLRILANVLADGLGCDFCLAKGDLGALLVNPALRKLADLGGRFVAQTRVEQLTQINHKYLIKNEKFDNVIVAVAPYHVAGVLPEWGRADFQAAEKDWYYHAITTVYLKYSQEIQLPAMMTGLVYGTAQWLIDRNYLNGNNEIAAVISLSEQYGSLKADEWAAKIHADVLRVSPNLEKPIAFQVITEKRATTAIAINRVPFNQNYLNKKGIFLAGDYLSERYPATLEAAVQSGFQAALMCYAKNSAT</sequence>
<evidence type="ECO:0000259" key="1">
    <source>
        <dbReference type="Pfam" id="PF01593"/>
    </source>
</evidence>
<feature type="domain" description="Amine oxidase" evidence="1">
    <location>
        <begin position="11"/>
        <end position="412"/>
    </location>
</feature>
<dbReference type="Proteomes" id="UP000017813">
    <property type="component" value="Unassembled WGS sequence"/>
</dbReference>
<reference evidence="2 3" key="1">
    <citation type="submission" date="2010-03" db="EMBL/GenBank/DDBJ databases">
        <authorList>
            <consortium name="The Broad Institute Genome Sequencing Platform"/>
            <person name="Ward D."/>
            <person name="Earl A."/>
            <person name="Feldgarden M."/>
            <person name="Gevers D."/>
            <person name="Young S."/>
            <person name="Zeng Q."/>
            <person name="Koehrsen M."/>
            <person name="Alvarado L."/>
            <person name="Berlin A.M."/>
            <person name="Borenstein D."/>
            <person name="Chapman S.B."/>
            <person name="Chen Z."/>
            <person name="Engels R."/>
            <person name="Freedman E."/>
            <person name="Gellesch M."/>
            <person name="Goldberg J."/>
            <person name="Griggs A."/>
            <person name="Gujja S."/>
            <person name="Heilman E.R."/>
            <person name="Heiman D.I."/>
            <person name="Hepburn T.A."/>
            <person name="Howarth C."/>
            <person name="Jen D."/>
            <person name="Larson L."/>
            <person name="Mehta T."/>
            <person name="Park D."/>
            <person name="Pearson M."/>
            <person name="Richards J."/>
            <person name="Roberts A."/>
            <person name="Saif S."/>
            <person name="Shea T.D."/>
            <person name="Shenoy N."/>
            <person name="Sisk P."/>
            <person name="Stolte C."/>
            <person name="Sykes S.N."/>
            <person name="Walk T."/>
            <person name="White J."/>
            <person name="Yandava C."/>
            <person name="Izard J."/>
            <person name="Baranova O.V."/>
            <person name="Blanton J.M."/>
            <person name="Tanner A.C."/>
            <person name="Dewhirst F."/>
            <person name="Haas B."/>
            <person name="Nusbaum C."/>
            <person name="Birren B."/>
        </authorList>
    </citation>
    <scope>NUCLEOTIDE SEQUENCE [LARGE SCALE GENOMIC DNA]</scope>
    <source>
        <strain evidence="2 3">ATCC 29453</strain>
    </source>
</reference>
<name>V9HB92_9NEIS</name>
<dbReference type="HOGENOM" id="CLU_022687_2_1_4"/>
<dbReference type="Pfam" id="PF01593">
    <property type="entry name" value="Amino_oxidase"/>
    <property type="match status" value="1"/>
</dbReference>
<dbReference type="InterPro" id="IPR002937">
    <property type="entry name" value="Amino_oxidase"/>
</dbReference>
<dbReference type="STRING" id="641147.HMPREF9021_01691"/>
<dbReference type="PANTHER" id="PTHR42923">
    <property type="entry name" value="PROTOPORPHYRINOGEN OXIDASE"/>
    <property type="match status" value="1"/>
</dbReference>
<dbReference type="SUPFAM" id="SSF51905">
    <property type="entry name" value="FAD/NAD(P)-binding domain"/>
    <property type="match status" value="1"/>
</dbReference>
<dbReference type="Gene3D" id="3.50.50.60">
    <property type="entry name" value="FAD/NAD(P)-binding domain"/>
    <property type="match status" value="1"/>
</dbReference>
<dbReference type="AlphaFoldDB" id="V9HB92"/>
<keyword evidence="3" id="KW-1185">Reference proteome</keyword>
<evidence type="ECO:0000313" key="3">
    <source>
        <dbReference type="Proteomes" id="UP000017813"/>
    </source>
</evidence>
<dbReference type="PANTHER" id="PTHR42923:SF47">
    <property type="entry name" value="BLR3003 PROTEIN"/>
    <property type="match status" value="1"/>
</dbReference>
<evidence type="ECO:0000313" key="2">
    <source>
        <dbReference type="EMBL" id="EFG30405.1"/>
    </source>
</evidence>